<dbReference type="PROSITE" id="PS51186">
    <property type="entry name" value="GNAT"/>
    <property type="match status" value="1"/>
</dbReference>
<sequence>MNKMWPYGGNKYSKRFLESLIRRFPSFCLLDSAGHLVSWTVSDPYGAMGRSVTMPEHRGRGYNGVLNNLIAKRLHALGYPSYGHVAVDNYPMQRLQERQSFQRQPNLCHFILHNAALHRTPTLTPSPAAGTAPA</sequence>
<evidence type="ECO:0000256" key="1">
    <source>
        <dbReference type="RuleBase" id="RU368002"/>
    </source>
</evidence>
<dbReference type="InterPro" id="IPR000182">
    <property type="entry name" value="GNAT_dom"/>
</dbReference>
<protein>
    <recommendedName>
        <fullName evidence="1">Glycine N-acyltransferase-like protein</fullName>
        <ecNumber evidence="1">2.3.1.-</ecNumber>
    </recommendedName>
</protein>
<dbReference type="GO" id="GO:0005739">
    <property type="term" value="C:mitochondrion"/>
    <property type="evidence" value="ECO:0007669"/>
    <property type="project" value="InterPro"/>
</dbReference>
<keyword evidence="1 3" id="KW-0012">Acyltransferase</keyword>
<evidence type="ECO:0000313" key="3">
    <source>
        <dbReference type="EMBL" id="EMP39769.1"/>
    </source>
</evidence>
<dbReference type="AlphaFoldDB" id="M7BRC5"/>
<dbReference type="SUPFAM" id="SSF55729">
    <property type="entry name" value="Acyl-CoA N-acyltransferases (Nat)"/>
    <property type="match status" value="1"/>
</dbReference>
<dbReference type="Gene3D" id="3.40.630.30">
    <property type="match status" value="1"/>
</dbReference>
<dbReference type="InterPro" id="IPR010313">
    <property type="entry name" value="Glycine_N-acyltransferase"/>
</dbReference>
<gene>
    <name evidence="3" type="ORF">UY3_03004</name>
</gene>
<dbReference type="PANTHER" id="PTHR15298:SF1">
    <property type="entry name" value="GLYCINE N-ACYLTRANSFERASE-LIKE PROTEIN"/>
    <property type="match status" value="1"/>
</dbReference>
<feature type="domain" description="N-acetyltransferase" evidence="2">
    <location>
        <begin position="1"/>
        <end position="124"/>
    </location>
</feature>
<reference evidence="4" key="1">
    <citation type="journal article" date="2013" name="Nat. Genet.">
        <title>The draft genomes of soft-shell turtle and green sea turtle yield insights into the development and evolution of the turtle-specific body plan.</title>
        <authorList>
            <person name="Wang Z."/>
            <person name="Pascual-Anaya J."/>
            <person name="Zadissa A."/>
            <person name="Li W."/>
            <person name="Niimura Y."/>
            <person name="Huang Z."/>
            <person name="Li C."/>
            <person name="White S."/>
            <person name="Xiong Z."/>
            <person name="Fang D."/>
            <person name="Wang B."/>
            <person name="Ming Y."/>
            <person name="Chen Y."/>
            <person name="Zheng Y."/>
            <person name="Kuraku S."/>
            <person name="Pignatelli M."/>
            <person name="Herrero J."/>
            <person name="Beal K."/>
            <person name="Nozawa M."/>
            <person name="Li Q."/>
            <person name="Wang J."/>
            <person name="Zhang H."/>
            <person name="Yu L."/>
            <person name="Shigenobu S."/>
            <person name="Wang J."/>
            <person name="Liu J."/>
            <person name="Flicek P."/>
            <person name="Searle S."/>
            <person name="Wang J."/>
            <person name="Kuratani S."/>
            <person name="Yin Y."/>
            <person name="Aken B."/>
            <person name="Zhang G."/>
            <person name="Irie N."/>
        </authorList>
    </citation>
    <scope>NUCLEOTIDE SEQUENCE [LARGE SCALE GENOMIC DNA]</scope>
</reference>
<keyword evidence="4" id="KW-1185">Reference proteome</keyword>
<comment type="similarity">
    <text evidence="1">Belongs to the glycine N-acyltransferase family.</text>
</comment>
<dbReference type="EC" id="2.3.1.-" evidence="1"/>
<dbReference type="EMBL" id="KB515708">
    <property type="protein sequence ID" value="EMP39769.1"/>
    <property type="molecule type" value="Genomic_DNA"/>
</dbReference>
<dbReference type="GO" id="GO:0047961">
    <property type="term" value="F:glycine N-acyltransferase activity"/>
    <property type="evidence" value="ECO:0007669"/>
    <property type="project" value="InterPro"/>
</dbReference>
<keyword evidence="1 3" id="KW-0808">Transferase</keyword>
<organism evidence="3 4">
    <name type="scientific">Chelonia mydas</name>
    <name type="common">Green sea-turtle</name>
    <name type="synonym">Chelonia agassizi</name>
    <dbReference type="NCBI Taxonomy" id="8469"/>
    <lineage>
        <taxon>Eukaryota</taxon>
        <taxon>Metazoa</taxon>
        <taxon>Chordata</taxon>
        <taxon>Craniata</taxon>
        <taxon>Vertebrata</taxon>
        <taxon>Euteleostomi</taxon>
        <taxon>Archelosauria</taxon>
        <taxon>Testudinata</taxon>
        <taxon>Testudines</taxon>
        <taxon>Cryptodira</taxon>
        <taxon>Durocryptodira</taxon>
        <taxon>Americhelydia</taxon>
        <taxon>Chelonioidea</taxon>
        <taxon>Cheloniidae</taxon>
        <taxon>Chelonia</taxon>
    </lineage>
</organism>
<evidence type="ECO:0000259" key="2">
    <source>
        <dbReference type="PROSITE" id="PS51186"/>
    </source>
</evidence>
<dbReference type="InterPro" id="IPR016181">
    <property type="entry name" value="Acyl_CoA_acyltransferase"/>
</dbReference>
<dbReference type="InterPro" id="IPR013652">
    <property type="entry name" value="Glycine_N-acyltransferase_C"/>
</dbReference>
<proteinExistence type="inferred from homology"/>
<evidence type="ECO:0000313" key="4">
    <source>
        <dbReference type="Proteomes" id="UP000031443"/>
    </source>
</evidence>
<accession>M7BRC5</accession>
<dbReference type="Proteomes" id="UP000031443">
    <property type="component" value="Unassembled WGS sequence"/>
</dbReference>
<dbReference type="PANTHER" id="PTHR15298">
    <property type="entry name" value="L-COA N-ACYLTRANSFERASE-RELATED"/>
    <property type="match status" value="1"/>
</dbReference>
<name>M7BRC5_CHEMY</name>
<dbReference type="Pfam" id="PF08444">
    <property type="entry name" value="Gly_acyl_tr_C"/>
    <property type="match status" value="1"/>
</dbReference>